<dbReference type="RefSeq" id="WP_129218251.1">
    <property type="nucleotide sequence ID" value="NZ_QYBC01000004.1"/>
</dbReference>
<dbReference type="InterPro" id="IPR014718">
    <property type="entry name" value="GH-type_carb-bd"/>
</dbReference>
<feature type="binding site" evidence="7">
    <location>
        <position position="235"/>
    </location>
    <ligand>
        <name>beta-D-galactose</name>
        <dbReference type="ChEBI" id="CHEBI:27667"/>
    </ligand>
</feature>
<keyword evidence="4 5" id="KW-0119">Carbohydrate metabolism</keyword>
<comment type="catalytic activity">
    <reaction evidence="5">
        <text>alpha-D-glucose = beta-D-glucose</text>
        <dbReference type="Rhea" id="RHEA:10264"/>
        <dbReference type="ChEBI" id="CHEBI:15903"/>
        <dbReference type="ChEBI" id="CHEBI:17925"/>
        <dbReference type="EC" id="5.1.3.3"/>
    </reaction>
</comment>
<evidence type="ECO:0000256" key="5">
    <source>
        <dbReference type="PIRNR" id="PIRNR005096"/>
    </source>
</evidence>
<dbReference type="EMBL" id="QYBC01000004">
    <property type="protein sequence ID" value="RYB06314.1"/>
    <property type="molecule type" value="Genomic_DNA"/>
</dbReference>
<evidence type="ECO:0000256" key="2">
    <source>
        <dbReference type="ARBA" id="ARBA00006206"/>
    </source>
</evidence>
<proteinExistence type="inferred from homology"/>
<organism evidence="9 10">
    <name type="scientific">Lichenibacterium ramalinae</name>
    <dbReference type="NCBI Taxonomy" id="2316527"/>
    <lineage>
        <taxon>Bacteria</taxon>
        <taxon>Pseudomonadati</taxon>
        <taxon>Pseudomonadota</taxon>
        <taxon>Alphaproteobacteria</taxon>
        <taxon>Hyphomicrobiales</taxon>
        <taxon>Lichenihabitantaceae</taxon>
        <taxon>Lichenibacterium</taxon>
    </lineage>
</organism>
<dbReference type="CDD" id="cd09019">
    <property type="entry name" value="galactose_mutarotase_like"/>
    <property type="match status" value="1"/>
</dbReference>
<evidence type="ECO:0000313" key="10">
    <source>
        <dbReference type="Proteomes" id="UP000289411"/>
    </source>
</evidence>
<dbReference type="UniPathway" id="UPA00242"/>
<reference evidence="9 10" key="2">
    <citation type="submission" date="2019-02" db="EMBL/GenBank/DDBJ databases">
        <title>'Lichenibacterium ramalinii' gen. nov. sp. nov., 'Lichenibacterium minor' gen. nov. sp. nov.</title>
        <authorList>
            <person name="Pankratov T."/>
        </authorList>
    </citation>
    <scope>NUCLEOTIDE SEQUENCE [LARGE SCALE GENOMIC DNA]</scope>
    <source>
        <strain evidence="9 10">RmlP001</strain>
    </source>
</reference>
<keyword evidence="3 5" id="KW-0413">Isomerase</keyword>
<comment type="similarity">
    <text evidence="2 5">Belongs to the aldose epimerase family.</text>
</comment>
<dbReference type="InterPro" id="IPR011013">
    <property type="entry name" value="Gal_mutarotase_sf_dom"/>
</dbReference>
<evidence type="ECO:0000313" key="9">
    <source>
        <dbReference type="EMBL" id="RYB06314.1"/>
    </source>
</evidence>
<reference evidence="9 10" key="1">
    <citation type="submission" date="2018-09" db="EMBL/GenBank/DDBJ databases">
        <authorList>
            <person name="Grouzdev D.S."/>
            <person name="Krutkina M.S."/>
        </authorList>
    </citation>
    <scope>NUCLEOTIDE SEQUENCE [LARGE SCALE GENOMIC DNA]</scope>
    <source>
        <strain evidence="9 10">RmlP001</strain>
    </source>
</reference>
<evidence type="ECO:0000256" key="6">
    <source>
        <dbReference type="PIRSR" id="PIRSR005096-1"/>
    </source>
</evidence>
<feature type="active site" description="Proton donor" evidence="6">
    <location>
        <position position="174"/>
    </location>
</feature>
<dbReference type="EC" id="5.1.3.3" evidence="5"/>
<dbReference type="GO" id="GO:0006006">
    <property type="term" value="P:glucose metabolic process"/>
    <property type="evidence" value="ECO:0007669"/>
    <property type="project" value="TreeGrafter"/>
</dbReference>
<evidence type="ECO:0000256" key="1">
    <source>
        <dbReference type="ARBA" id="ARBA00005028"/>
    </source>
</evidence>
<dbReference type="Pfam" id="PF01263">
    <property type="entry name" value="Aldose_epim"/>
    <property type="match status" value="1"/>
</dbReference>
<evidence type="ECO:0000256" key="7">
    <source>
        <dbReference type="PIRSR" id="PIRSR005096-2"/>
    </source>
</evidence>
<dbReference type="GO" id="GO:0030246">
    <property type="term" value="F:carbohydrate binding"/>
    <property type="evidence" value="ECO:0007669"/>
    <property type="project" value="InterPro"/>
</dbReference>
<dbReference type="InterPro" id="IPR008183">
    <property type="entry name" value="Aldose_1/G6P_1-epimerase"/>
</dbReference>
<keyword evidence="10" id="KW-1185">Reference proteome</keyword>
<dbReference type="Proteomes" id="UP000289411">
    <property type="component" value="Unassembled WGS sequence"/>
</dbReference>
<comment type="caution">
    <text evidence="9">The sequence shown here is derived from an EMBL/GenBank/DDBJ whole genome shotgun (WGS) entry which is preliminary data.</text>
</comment>
<evidence type="ECO:0000256" key="8">
    <source>
        <dbReference type="PIRSR" id="PIRSR005096-3"/>
    </source>
</evidence>
<feature type="binding site" evidence="8">
    <location>
        <begin position="174"/>
        <end position="176"/>
    </location>
    <ligand>
        <name>beta-D-galactose</name>
        <dbReference type="ChEBI" id="CHEBI:27667"/>
    </ligand>
</feature>
<gene>
    <name evidence="9" type="ORF">D3272_06050</name>
</gene>
<dbReference type="NCBIfam" id="NF008277">
    <property type="entry name" value="PRK11055.1"/>
    <property type="match status" value="1"/>
</dbReference>
<name>A0A4Q2RHT0_9HYPH</name>
<dbReference type="InterPro" id="IPR015443">
    <property type="entry name" value="Aldose_1-epimerase"/>
</dbReference>
<dbReference type="SUPFAM" id="SSF74650">
    <property type="entry name" value="Galactose mutarotase-like"/>
    <property type="match status" value="1"/>
</dbReference>
<dbReference type="GO" id="GO:0004034">
    <property type="term" value="F:aldose 1-epimerase activity"/>
    <property type="evidence" value="ECO:0007669"/>
    <property type="project" value="UniProtKB-EC"/>
</dbReference>
<feature type="active site" description="Proton acceptor" evidence="6">
    <location>
        <position position="303"/>
    </location>
</feature>
<dbReference type="OrthoDB" id="9779408at2"/>
<dbReference type="InterPro" id="IPR047215">
    <property type="entry name" value="Galactose_mutarotase-like"/>
</dbReference>
<dbReference type="PANTHER" id="PTHR10091:SF49">
    <property type="entry name" value="ALDOSE 1-EPIMERASE"/>
    <property type="match status" value="1"/>
</dbReference>
<protein>
    <recommendedName>
        <fullName evidence="5">Aldose 1-epimerase</fullName>
        <ecNumber evidence="5">5.1.3.3</ecNumber>
    </recommendedName>
</protein>
<dbReference type="Gene3D" id="2.70.98.10">
    <property type="match status" value="1"/>
</dbReference>
<dbReference type="PANTHER" id="PTHR10091">
    <property type="entry name" value="ALDOSE-1-EPIMERASE"/>
    <property type="match status" value="1"/>
</dbReference>
<sequence length="336" mass="36140">MQVRTFGDADGVDVKEITLRNAAGATASVITWGAVLRDLVVPAATGPQRVVLGLNSLEDYRAYSPHFGAIPGRFANRIAGGHFTLDGQDYTLPTNEKGKNTLHGGPKGFGKLPWHLDHAEESAVRLMLHSPDGDSGFPGAVRATCTYRLLDPGTLVVDLEAQTDAPTLVNLAHHSYFNLDGGADVLDHEVMLACPFMTPADADGIPTGEIRAVAGTPYDFTTMRPIRSAAHTTYDNNFVLGPMPDPRTGLAHAATVRSPANGLELQVHTDQPALQFYDASKLNCPVPGLGGVHYGPHGGFAIECQLYPDAPHRRHFPSAVLRPGQTYRQVTEYRFA</sequence>
<feature type="binding site" evidence="8">
    <location>
        <begin position="76"/>
        <end position="77"/>
    </location>
    <ligand>
        <name>beta-D-galactose</name>
        <dbReference type="ChEBI" id="CHEBI:27667"/>
    </ligand>
</feature>
<evidence type="ECO:0000256" key="3">
    <source>
        <dbReference type="ARBA" id="ARBA00023235"/>
    </source>
</evidence>
<dbReference type="GO" id="GO:0033499">
    <property type="term" value="P:galactose catabolic process via UDP-galactose, Leloir pathway"/>
    <property type="evidence" value="ECO:0007669"/>
    <property type="project" value="TreeGrafter"/>
</dbReference>
<comment type="pathway">
    <text evidence="1 5">Carbohydrate metabolism; hexose metabolism.</text>
</comment>
<dbReference type="PIRSF" id="PIRSF005096">
    <property type="entry name" value="GALM"/>
    <property type="match status" value="1"/>
</dbReference>
<dbReference type="AlphaFoldDB" id="A0A4Q2RHT0"/>
<evidence type="ECO:0000256" key="4">
    <source>
        <dbReference type="ARBA" id="ARBA00023277"/>
    </source>
</evidence>
<accession>A0A4Q2RHT0</accession>